<dbReference type="Pfam" id="PF07238">
    <property type="entry name" value="PilZ"/>
    <property type="match status" value="1"/>
</dbReference>
<dbReference type="InterPro" id="IPR009875">
    <property type="entry name" value="PilZ_domain"/>
</dbReference>
<comment type="caution">
    <text evidence="2">The sequence shown here is derived from an EMBL/GenBank/DDBJ whole genome shotgun (WGS) entry which is preliminary data.</text>
</comment>
<keyword evidence="3" id="KW-1185">Reference proteome</keyword>
<dbReference type="EMBL" id="STGV01000001">
    <property type="protein sequence ID" value="THV25416.1"/>
    <property type="molecule type" value="Genomic_DNA"/>
</dbReference>
<organism evidence="2 3">
    <name type="scientific">Peteryoungia ipomoeae</name>
    <dbReference type="NCBI Taxonomy" id="1210932"/>
    <lineage>
        <taxon>Bacteria</taxon>
        <taxon>Pseudomonadati</taxon>
        <taxon>Pseudomonadota</taxon>
        <taxon>Alphaproteobacteria</taxon>
        <taxon>Hyphomicrobiales</taxon>
        <taxon>Rhizobiaceae</taxon>
        <taxon>Peteryoungia</taxon>
    </lineage>
</organism>
<dbReference type="SUPFAM" id="SSF141371">
    <property type="entry name" value="PilZ domain-like"/>
    <property type="match status" value="1"/>
</dbReference>
<evidence type="ECO:0000259" key="1">
    <source>
        <dbReference type="Pfam" id="PF07238"/>
    </source>
</evidence>
<name>A0A4V4HNF5_9HYPH</name>
<dbReference type="RefSeq" id="WP_136597262.1">
    <property type="nucleotide sequence ID" value="NZ_STGV01000001.1"/>
</dbReference>
<protein>
    <submittedName>
        <fullName evidence="2">PilZ domain-containing protein</fullName>
    </submittedName>
</protein>
<gene>
    <name evidence="2" type="ORF">FAA97_04265</name>
</gene>
<evidence type="ECO:0000313" key="3">
    <source>
        <dbReference type="Proteomes" id="UP000308828"/>
    </source>
</evidence>
<dbReference type="Proteomes" id="UP000308828">
    <property type="component" value="Unassembled WGS sequence"/>
</dbReference>
<dbReference type="GO" id="GO:0035438">
    <property type="term" value="F:cyclic-di-GMP binding"/>
    <property type="evidence" value="ECO:0007669"/>
    <property type="project" value="InterPro"/>
</dbReference>
<dbReference type="AlphaFoldDB" id="A0A4V4HNF5"/>
<accession>A0A4V4HNF5</accession>
<evidence type="ECO:0000313" key="2">
    <source>
        <dbReference type="EMBL" id="THV25416.1"/>
    </source>
</evidence>
<dbReference type="Gene3D" id="2.40.10.220">
    <property type="entry name" value="predicted glycosyltransferase like domains"/>
    <property type="match status" value="1"/>
</dbReference>
<proteinExistence type="predicted"/>
<reference evidence="2 3" key="1">
    <citation type="submission" date="2019-04" db="EMBL/GenBank/DDBJ databases">
        <title>Genome sequence of strain shin9-1.</title>
        <authorList>
            <person name="Gao J."/>
            <person name="Sun J."/>
        </authorList>
    </citation>
    <scope>NUCLEOTIDE SEQUENCE [LARGE SCALE GENOMIC DNA]</scope>
    <source>
        <strain evidence="3">shin9-1</strain>
    </source>
</reference>
<feature type="domain" description="PilZ" evidence="1">
    <location>
        <begin position="9"/>
        <end position="91"/>
    </location>
</feature>
<dbReference type="OrthoDB" id="8479088at2"/>
<sequence length="111" mass="12358">MAKNLGMEVRKAPRSRCRIASKVRYFQQEAAGRIIDISRTGLAIELSTGLNAGAGSTVAIETDEIGLLEGIVRWNYSGRLGIMFRPNSNAAAKVDAYFRNFHREYRPVLAR</sequence>